<dbReference type="AlphaFoldDB" id="A0AAW2QI26"/>
<sequence>MQRHCLKQMLLLHVRGVVDTMAHHGAILMDVVVVMAFVVVEMVVEIIILHGLIPIFRRIMGTMQRINKKKLQMEIFAIDVGCLNIGPVPIVQHNI</sequence>
<name>A0AAW2QI26_SESRA</name>
<comment type="caution">
    <text evidence="2">The sequence shown here is derived from an EMBL/GenBank/DDBJ whole genome shotgun (WGS) entry which is preliminary data.</text>
</comment>
<evidence type="ECO:0000256" key="1">
    <source>
        <dbReference type="SAM" id="Phobius"/>
    </source>
</evidence>
<dbReference type="EMBL" id="JACGWJ010000015">
    <property type="protein sequence ID" value="KAL0367574.1"/>
    <property type="molecule type" value="Genomic_DNA"/>
</dbReference>
<organism evidence="2">
    <name type="scientific">Sesamum radiatum</name>
    <name type="common">Black benniseed</name>
    <dbReference type="NCBI Taxonomy" id="300843"/>
    <lineage>
        <taxon>Eukaryota</taxon>
        <taxon>Viridiplantae</taxon>
        <taxon>Streptophyta</taxon>
        <taxon>Embryophyta</taxon>
        <taxon>Tracheophyta</taxon>
        <taxon>Spermatophyta</taxon>
        <taxon>Magnoliopsida</taxon>
        <taxon>eudicotyledons</taxon>
        <taxon>Gunneridae</taxon>
        <taxon>Pentapetalae</taxon>
        <taxon>asterids</taxon>
        <taxon>lamiids</taxon>
        <taxon>Lamiales</taxon>
        <taxon>Pedaliaceae</taxon>
        <taxon>Sesamum</taxon>
    </lineage>
</organism>
<reference evidence="2" key="1">
    <citation type="submission" date="2020-06" db="EMBL/GenBank/DDBJ databases">
        <authorList>
            <person name="Li T."/>
            <person name="Hu X."/>
            <person name="Zhang T."/>
            <person name="Song X."/>
            <person name="Zhang H."/>
            <person name="Dai N."/>
            <person name="Sheng W."/>
            <person name="Hou X."/>
            <person name="Wei L."/>
        </authorList>
    </citation>
    <scope>NUCLEOTIDE SEQUENCE</scope>
    <source>
        <strain evidence="2">G02</strain>
        <tissue evidence="2">Leaf</tissue>
    </source>
</reference>
<evidence type="ECO:0000313" key="2">
    <source>
        <dbReference type="EMBL" id="KAL0367574.1"/>
    </source>
</evidence>
<gene>
    <name evidence="2" type="ORF">Sradi_3647500</name>
</gene>
<protein>
    <submittedName>
        <fullName evidence="2">Uncharacterized protein</fullName>
    </submittedName>
</protein>
<feature type="transmembrane region" description="Helical" evidence="1">
    <location>
        <begin position="31"/>
        <end position="56"/>
    </location>
</feature>
<accession>A0AAW2QI26</accession>
<keyword evidence="1" id="KW-0472">Membrane</keyword>
<keyword evidence="1" id="KW-1133">Transmembrane helix</keyword>
<keyword evidence="1" id="KW-0812">Transmembrane</keyword>
<reference evidence="2" key="2">
    <citation type="journal article" date="2024" name="Plant">
        <title>Genomic evolution and insights into agronomic trait innovations of Sesamum species.</title>
        <authorList>
            <person name="Miao H."/>
            <person name="Wang L."/>
            <person name="Qu L."/>
            <person name="Liu H."/>
            <person name="Sun Y."/>
            <person name="Le M."/>
            <person name="Wang Q."/>
            <person name="Wei S."/>
            <person name="Zheng Y."/>
            <person name="Lin W."/>
            <person name="Duan Y."/>
            <person name="Cao H."/>
            <person name="Xiong S."/>
            <person name="Wang X."/>
            <person name="Wei L."/>
            <person name="Li C."/>
            <person name="Ma Q."/>
            <person name="Ju M."/>
            <person name="Zhao R."/>
            <person name="Li G."/>
            <person name="Mu C."/>
            <person name="Tian Q."/>
            <person name="Mei H."/>
            <person name="Zhang T."/>
            <person name="Gao T."/>
            <person name="Zhang H."/>
        </authorList>
    </citation>
    <scope>NUCLEOTIDE SEQUENCE</scope>
    <source>
        <strain evidence="2">G02</strain>
    </source>
</reference>
<proteinExistence type="predicted"/>